<evidence type="ECO:0000256" key="1">
    <source>
        <dbReference type="SAM" id="MobiDB-lite"/>
    </source>
</evidence>
<gene>
    <name evidence="2" type="ORF">MGAL_10B070252</name>
</gene>
<dbReference type="GO" id="GO:0005739">
    <property type="term" value="C:mitochondrion"/>
    <property type="evidence" value="ECO:0007669"/>
    <property type="project" value="GOC"/>
</dbReference>
<dbReference type="PANTHER" id="PTHR10371:SF3">
    <property type="entry name" value="NADH DEHYDROGENASE [UBIQUINONE] FLAVOPROTEIN 2, MITOCHONDRIAL"/>
    <property type="match status" value="1"/>
</dbReference>
<dbReference type="GO" id="GO:0003954">
    <property type="term" value="F:NADH dehydrogenase activity"/>
    <property type="evidence" value="ECO:0007669"/>
    <property type="project" value="TreeGrafter"/>
</dbReference>
<dbReference type="SUPFAM" id="SSF56672">
    <property type="entry name" value="DNA/RNA polymerases"/>
    <property type="match status" value="1"/>
</dbReference>
<feature type="region of interest" description="Disordered" evidence="1">
    <location>
        <begin position="346"/>
        <end position="367"/>
    </location>
</feature>
<dbReference type="PROSITE" id="PS01099">
    <property type="entry name" value="COMPLEX1_24K"/>
    <property type="match status" value="1"/>
</dbReference>
<dbReference type="Proteomes" id="UP000596742">
    <property type="component" value="Unassembled WGS sequence"/>
</dbReference>
<dbReference type="OrthoDB" id="10254187at2759"/>
<dbReference type="Pfam" id="PF01257">
    <property type="entry name" value="2Fe-2S_thioredx"/>
    <property type="match status" value="1"/>
</dbReference>
<dbReference type="FunFam" id="3.40.30.10:FF:000022">
    <property type="entry name" value="NADH dehydrogenase flavoprotein 2, mitochondrial"/>
    <property type="match status" value="1"/>
</dbReference>
<dbReference type="CDD" id="cd03064">
    <property type="entry name" value="TRX_Fd_NuoE"/>
    <property type="match status" value="1"/>
</dbReference>
<proteinExistence type="predicted"/>
<reference evidence="2" key="1">
    <citation type="submission" date="2018-11" db="EMBL/GenBank/DDBJ databases">
        <authorList>
            <person name="Alioto T."/>
            <person name="Alioto T."/>
        </authorList>
    </citation>
    <scope>NUCLEOTIDE SEQUENCE</scope>
</reference>
<dbReference type="InterPro" id="IPR043502">
    <property type="entry name" value="DNA/RNA_pol_sf"/>
</dbReference>
<dbReference type="InterPro" id="IPR042128">
    <property type="entry name" value="NuoE_dom"/>
</dbReference>
<comment type="caution">
    <text evidence="2">The sequence shown here is derived from an EMBL/GenBank/DDBJ whole genome shotgun (WGS) entry which is preliminary data.</text>
</comment>
<dbReference type="InterPro" id="IPR002023">
    <property type="entry name" value="NuoE-like"/>
</dbReference>
<keyword evidence="2" id="KW-0560">Oxidoreductase</keyword>
<sequence>MTKVLNLVKKHEKGDWVCSLDLQDTYLHVPIFPKHRKRFAIDETVYQFKVLCFGPTSSPQVFTKIVSGGSTPEKTRDKIRRIPRRLAYSRSTKIRTCKKSSCNHHHHSPYFSRFYNKHRKVRFNSNTNNNIYRRIIQTRSRTSVIQLQRESKFENNNNSVNERSDISKTLFESSGLNSIMPEISSQQLSIHETNSNALVTSLETLQNESRISNPMYTRAESSSSMVVVSSKYNERAVSISGVNKCNNHNRCLNDRNPVGKYFVQICTTTPCMLGGIGSDLILEAIKKNLGINAGETSKDNMFTLMEVECLGACVNAPMVQINDNYYEDLTVDDINGILNDLKAGKVPKAGPRSGQNNRFASEPKGGLTCLNTPPTGPGFGCRSDL</sequence>
<dbReference type="GO" id="GO:0006120">
    <property type="term" value="P:mitochondrial electron transport, NADH to ubiquinone"/>
    <property type="evidence" value="ECO:0007669"/>
    <property type="project" value="TreeGrafter"/>
</dbReference>
<keyword evidence="3" id="KW-1185">Reference proteome</keyword>
<dbReference type="InterPro" id="IPR036249">
    <property type="entry name" value="Thioredoxin-like_sf"/>
</dbReference>
<dbReference type="Gene3D" id="3.40.30.10">
    <property type="entry name" value="Glutaredoxin"/>
    <property type="match status" value="1"/>
</dbReference>
<name>A0A8B6BNZ8_MYTGA</name>
<organism evidence="2 3">
    <name type="scientific">Mytilus galloprovincialis</name>
    <name type="common">Mediterranean mussel</name>
    <dbReference type="NCBI Taxonomy" id="29158"/>
    <lineage>
        <taxon>Eukaryota</taxon>
        <taxon>Metazoa</taxon>
        <taxon>Spiralia</taxon>
        <taxon>Lophotrochozoa</taxon>
        <taxon>Mollusca</taxon>
        <taxon>Bivalvia</taxon>
        <taxon>Autobranchia</taxon>
        <taxon>Pteriomorphia</taxon>
        <taxon>Mytilida</taxon>
        <taxon>Mytiloidea</taxon>
        <taxon>Mytilidae</taxon>
        <taxon>Mytilinae</taxon>
        <taxon>Mytilus</taxon>
    </lineage>
</organism>
<dbReference type="EC" id="1.6.5.3" evidence="2"/>
<protein>
    <submittedName>
        <fullName evidence="2">NADH dehydrogenase (Ubiquinone) flavoprotein 2</fullName>
        <ecNumber evidence="2">1.6.5.3</ecNumber>
    </submittedName>
</protein>
<dbReference type="AlphaFoldDB" id="A0A8B6BNZ8"/>
<evidence type="ECO:0000313" key="3">
    <source>
        <dbReference type="Proteomes" id="UP000596742"/>
    </source>
</evidence>
<dbReference type="PANTHER" id="PTHR10371">
    <property type="entry name" value="NADH DEHYDROGENASE UBIQUINONE FLAVOPROTEIN 2, MITOCHONDRIAL"/>
    <property type="match status" value="1"/>
</dbReference>
<dbReference type="EMBL" id="UYJE01000396">
    <property type="protein sequence ID" value="VDH92959.1"/>
    <property type="molecule type" value="Genomic_DNA"/>
</dbReference>
<dbReference type="SUPFAM" id="SSF52833">
    <property type="entry name" value="Thioredoxin-like"/>
    <property type="match status" value="1"/>
</dbReference>
<evidence type="ECO:0000313" key="2">
    <source>
        <dbReference type="EMBL" id="VDH92959.1"/>
    </source>
</evidence>
<accession>A0A8B6BNZ8</accession>
<keyword evidence="2" id="KW-0830">Ubiquinone</keyword>